<organism evidence="2 3">
    <name type="scientific">Striga hermonthica</name>
    <name type="common">Purple witchweed</name>
    <name type="synonym">Buchnera hermonthica</name>
    <dbReference type="NCBI Taxonomy" id="68872"/>
    <lineage>
        <taxon>Eukaryota</taxon>
        <taxon>Viridiplantae</taxon>
        <taxon>Streptophyta</taxon>
        <taxon>Embryophyta</taxon>
        <taxon>Tracheophyta</taxon>
        <taxon>Spermatophyta</taxon>
        <taxon>Magnoliopsida</taxon>
        <taxon>eudicotyledons</taxon>
        <taxon>Gunneridae</taxon>
        <taxon>Pentapetalae</taxon>
        <taxon>asterids</taxon>
        <taxon>lamiids</taxon>
        <taxon>Lamiales</taxon>
        <taxon>Orobanchaceae</taxon>
        <taxon>Buchnereae</taxon>
        <taxon>Striga</taxon>
    </lineage>
</organism>
<proteinExistence type="predicted"/>
<comment type="caution">
    <text evidence="2">The sequence shown here is derived from an EMBL/GenBank/DDBJ whole genome shotgun (WGS) entry which is preliminary data.</text>
</comment>
<feature type="compositionally biased region" description="Basic and acidic residues" evidence="1">
    <location>
        <begin position="114"/>
        <end position="136"/>
    </location>
</feature>
<feature type="region of interest" description="Disordered" evidence="1">
    <location>
        <begin position="114"/>
        <end position="137"/>
    </location>
</feature>
<protein>
    <submittedName>
        <fullName evidence="2">Uncharacterized protein</fullName>
    </submittedName>
</protein>
<dbReference type="EMBL" id="CACSLK010027833">
    <property type="protein sequence ID" value="CAA0832135.1"/>
    <property type="molecule type" value="Genomic_DNA"/>
</dbReference>
<dbReference type="OrthoDB" id="647720at2759"/>
<accession>A0A9N7RIG7</accession>
<evidence type="ECO:0000313" key="3">
    <source>
        <dbReference type="Proteomes" id="UP001153555"/>
    </source>
</evidence>
<reference evidence="2" key="1">
    <citation type="submission" date="2019-12" db="EMBL/GenBank/DDBJ databases">
        <authorList>
            <person name="Scholes J."/>
        </authorList>
    </citation>
    <scope>NUCLEOTIDE SEQUENCE</scope>
</reference>
<evidence type="ECO:0000256" key="1">
    <source>
        <dbReference type="SAM" id="MobiDB-lite"/>
    </source>
</evidence>
<dbReference type="AlphaFoldDB" id="A0A9N7RIG7"/>
<gene>
    <name evidence="2" type="ORF">SHERM_27439</name>
</gene>
<evidence type="ECO:0000313" key="2">
    <source>
        <dbReference type="EMBL" id="CAA0832135.1"/>
    </source>
</evidence>
<feature type="region of interest" description="Disordered" evidence="1">
    <location>
        <begin position="1"/>
        <end position="28"/>
    </location>
</feature>
<dbReference type="Proteomes" id="UP001153555">
    <property type="component" value="Unassembled WGS sequence"/>
</dbReference>
<sequence length="158" mass="17280">MSPSTLKPLVSGVPPAIKASNGRPQSKDSKVIMIKRQALLPLQVKEKPLLPQTQSLTTKSRREMLQLTAASVSLLSLLLPPSAEARPRNATIKQKIMENFEELRKKAGVSKLEAKKEENKANIEPENGGEEKKVPKAETFIPALPNIINGKTVETTLP</sequence>
<keyword evidence="3" id="KW-1185">Reference proteome</keyword>
<name>A0A9N7RIG7_STRHE</name>